<dbReference type="Pfam" id="PF04091">
    <property type="entry name" value="Sec15_C"/>
    <property type="match status" value="1"/>
</dbReference>
<dbReference type="InterPro" id="IPR042044">
    <property type="entry name" value="EXOC6PINT-1/Sec15/Tip20_C_dom2"/>
</dbReference>
<dbReference type="AlphaFoldDB" id="A0A409VI23"/>
<evidence type="ECO:0000256" key="4">
    <source>
        <dbReference type="ARBA" id="ARBA00023054"/>
    </source>
</evidence>
<evidence type="ECO:0000259" key="7">
    <source>
        <dbReference type="Pfam" id="PF04091"/>
    </source>
</evidence>
<dbReference type="PANTHER" id="PTHR12702">
    <property type="entry name" value="SEC15"/>
    <property type="match status" value="1"/>
</dbReference>
<dbReference type="Pfam" id="PF20651">
    <property type="entry name" value="EXOC6_Sec15_N"/>
    <property type="match status" value="1"/>
</dbReference>
<accession>A0A409VI23</accession>
<protein>
    <recommendedName>
        <fullName evidence="5">Exocyst complex component SEC15</fullName>
    </recommendedName>
</protein>
<feature type="region of interest" description="Disordered" evidence="6">
    <location>
        <begin position="768"/>
        <end position="792"/>
    </location>
</feature>
<feature type="domain" description="Exocyst complex subunit EXOC6/Sec15 C-terminal" evidence="7">
    <location>
        <begin position="401"/>
        <end position="756"/>
    </location>
</feature>
<name>A0A409VI23_9AGAR</name>
<evidence type="ECO:0000256" key="5">
    <source>
        <dbReference type="PIRNR" id="PIRNR025007"/>
    </source>
</evidence>
<dbReference type="PANTHER" id="PTHR12702:SF0">
    <property type="entry name" value="EXOCYST COMPLEX COMPONENT 6"/>
    <property type="match status" value="1"/>
</dbReference>
<keyword evidence="10" id="KW-1185">Reference proteome</keyword>
<sequence length="792" mass="89759">MPPRRRQQFTQENIDQQLQQIHLLDPSSSSENLEQLGPIIKQIHTNRQQDAYLRTLQGLIDSKDTEIEKICSDNYQDFISSVSTLFTVKSYTDKMKENISSLDASVAQLGGSLVEKKRALLQTRKTAANLDEAIDTLQACLRVLDVVDRVGEMIKAGKYWSALRSLEDIQSMPPTSLSQTPFYQHLLSSLPSLRGQIKDAVTASMKQWLLEIRNISTEVGRLAVEAMESRTRRWRTRREKDLLLRSNRVGSAVELITYEKIEFNVLDNDKLHVDFKPLFECIHIYTTLNSLSELRKSYQADRKAQSDLILPTPLPLASISPLTQEISGFFIVESHVLETTGTFRSPREVEELWDALVARLTTAIEDALRRETDPEVFLKVKESLLSFIMTLETYSYTTTALQTFIIVLFEKYAKLLESEFTKRFEAIVREDEITPMRPDADHGIDSILDVVWLNESERNELKQCIFRLVGLQLSNGPAERLPISPYHGHRLSSFAAETAFIQKFYAFVEGVSQHHRNIDELLSKSLDSLLAKSISSSVEKRLTTTQNPNQIAQIITNLEHFQVACGELERSLTTLRSTHSGGTIKLTAASAFESAISRSLARMSEVINSKLDQCFELSEYDWTPSSRETSPSMYLYELVNWLTTVVDSLAIKESYREDAYKGALGYISECLMDFLTGRDIPMMNENAISNILIDVDFLDDELKRIGRSHLSSVFTELRLTTSIALGGTVQEYLVPANRHASYAAVKPKRLQALLEKLARFGATQRDAGARDLGERRRKEAEAVGRLFPGESR</sequence>
<dbReference type="InParanoid" id="A0A409VI23"/>
<evidence type="ECO:0000259" key="8">
    <source>
        <dbReference type="Pfam" id="PF20651"/>
    </source>
</evidence>
<comment type="function">
    <text evidence="5">Component of the exocyst complex involved in the docking of exocytic vesicles with fusion sites on the plasma membrane.</text>
</comment>
<dbReference type="Proteomes" id="UP000284706">
    <property type="component" value="Unassembled WGS sequence"/>
</dbReference>
<organism evidence="9 10">
    <name type="scientific">Gymnopilus dilepis</name>
    <dbReference type="NCBI Taxonomy" id="231916"/>
    <lineage>
        <taxon>Eukaryota</taxon>
        <taxon>Fungi</taxon>
        <taxon>Dikarya</taxon>
        <taxon>Basidiomycota</taxon>
        <taxon>Agaricomycotina</taxon>
        <taxon>Agaricomycetes</taxon>
        <taxon>Agaricomycetidae</taxon>
        <taxon>Agaricales</taxon>
        <taxon>Agaricineae</taxon>
        <taxon>Hymenogastraceae</taxon>
        <taxon>Gymnopilus</taxon>
    </lineage>
</organism>
<dbReference type="Gene3D" id="1.20.58.670">
    <property type="entry name" value="Dsl1p vesicle tethering complex, Tip20p subunit, domain D"/>
    <property type="match status" value="1"/>
</dbReference>
<evidence type="ECO:0000256" key="3">
    <source>
        <dbReference type="ARBA" id="ARBA00022483"/>
    </source>
</evidence>
<dbReference type="FunCoup" id="A0A409VI23">
    <property type="interactions" value="292"/>
</dbReference>
<dbReference type="InterPro" id="IPR048359">
    <property type="entry name" value="EXOC6_Sec15_N"/>
</dbReference>
<gene>
    <name evidence="9" type="ORF">CVT26_010704</name>
</gene>
<evidence type="ECO:0000256" key="2">
    <source>
        <dbReference type="ARBA" id="ARBA00022448"/>
    </source>
</evidence>
<evidence type="ECO:0000313" key="10">
    <source>
        <dbReference type="Proteomes" id="UP000284706"/>
    </source>
</evidence>
<comment type="similarity">
    <text evidence="1 5">Belongs to the SEC15 family.</text>
</comment>
<dbReference type="GO" id="GO:0006893">
    <property type="term" value="P:Golgi to plasma membrane transport"/>
    <property type="evidence" value="ECO:0007669"/>
    <property type="project" value="TreeGrafter"/>
</dbReference>
<dbReference type="GO" id="GO:0016020">
    <property type="term" value="C:membrane"/>
    <property type="evidence" value="ECO:0007669"/>
    <property type="project" value="TreeGrafter"/>
</dbReference>
<evidence type="ECO:0000256" key="1">
    <source>
        <dbReference type="ARBA" id="ARBA00007944"/>
    </source>
</evidence>
<dbReference type="STRING" id="231916.A0A409VI23"/>
<dbReference type="GO" id="GO:0006886">
    <property type="term" value="P:intracellular protein transport"/>
    <property type="evidence" value="ECO:0007669"/>
    <property type="project" value="InterPro"/>
</dbReference>
<reference evidence="9 10" key="1">
    <citation type="journal article" date="2018" name="Evol. Lett.">
        <title>Horizontal gene cluster transfer increased hallucinogenic mushroom diversity.</title>
        <authorList>
            <person name="Reynolds H.T."/>
            <person name="Vijayakumar V."/>
            <person name="Gluck-Thaler E."/>
            <person name="Korotkin H.B."/>
            <person name="Matheny P.B."/>
            <person name="Slot J.C."/>
        </authorList>
    </citation>
    <scope>NUCLEOTIDE SEQUENCE [LARGE SCALE GENOMIC DNA]</scope>
    <source>
        <strain evidence="9 10">SRW20</strain>
    </source>
</reference>
<dbReference type="EMBL" id="NHYE01005642">
    <property type="protein sequence ID" value="PPQ65942.1"/>
    <property type="molecule type" value="Genomic_DNA"/>
</dbReference>
<dbReference type="OrthoDB" id="10267033at2759"/>
<proteinExistence type="inferred from homology"/>
<keyword evidence="4" id="KW-0175">Coiled coil</keyword>
<dbReference type="GO" id="GO:0000145">
    <property type="term" value="C:exocyst"/>
    <property type="evidence" value="ECO:0007669"/>
    <property type="project" value="UniProtKB-UniRule"/>
</dbReference>
<dbReference type="PIRSF" id="PIRSF025007">
    <property type="entry name" value="Sec15"/>
    <property type="match status" value="1"/>
</dbReference>
<evidence type="ECO:0000313" key="9">
    <source>
        <dbReference type="EMBL" id="PPQ65942.1"/>
    </source>
</evidence>
<keyword evidence="3 5" id="KW-0268">Exocytosis</keyword>
<dbReference type="InterPro" id="IPR007225">
    <property type="entry name" value="EXOC6/Sec15"/>
</dbReference>
<comment type="caution">
    <text evidence="9">The sequence shown here is derived from an EMBL/GenBank/DDBJ whole genome shotgun (WGS) entry which is preliminary data.</text>
</comment>
<dbReference type="InterPro" id="IPR042045">
    <property type="entry name" value="EXOC6/Sec15_C_dom1"/>
</dbReference>
<feature type="domain" description="Exocyst complex component EXOC6/Sec15 N-terminal" evidence="8">
    <location>
        <begin position="56"/>
        <end position="223"/>
    </location>
</feature>
<dbReference type="GO" id="GO:0090522">
    <property type="term" value="P:vesicle tethering involved in exocytosis"/>
    <property type="evidence" value="ECO:0007669"/>
    <property type="project" value="UniProtKB-UniRule"/>
</dbReference>
<dbReference type="Gene3D" id="1.10.357.30">
    <property type="entry name" value="Exocyst complex subunit Sec15 C-terminal domain, N-terminal subdomain"/>
    <property type="match status" value="1"/>
</dbReference>
<keyword evidence="2 5" id="KW-0813">Transport</keyword>
<feature type="compositionally biased region" description="Basic and acidic residues" evidence="6">
    <location>
        <begin position="768"/>
        <end position="782"/>
    </location>
</feature>
<evidence type="ECO:0000256" key="6">
    <source>
        <dbReference type="SAM" id="MobiDB-lite"/>
    </source>
</evidence>
<dbReference type="InterPro" id="IPR046361">
    <property type="entry name" value="EXOC6/Sec15_C"/>
</dbReference>